<dbReference type="Proteomes" id="UP000009138">
    <property type="component" value="Unassembled WGS sequence"/>
</dbReference>
<dbReference type="AlphaFoldDB" id="I1BK47"/>
<reference evidence="1 2" key="1">
    <citation type="journal article" date="2009" name="PLoS Genet.">
        <title>Genomic analysis of the basal lineage fungus Rhizopus oryzae reveals a whole-genome duplication.</title>
        <authorList>
            <person name="Ma L.-J."/>
            <person name="Ibrahim A.S."/>
            <person name="Skory C."/>
            <person name="Grabherr M.G."/>
            <person name="Burger G."/>
            <person name="Butler M."/>
            <person name="Elias M."/>
            <person name="Idnurm A."/>
            <person name="Lang B.F."/>
            <person name="Sone T."/>
            <person name="Abe A."/>
            <person name="Calvo S.E."/>
            <person name="Corrochano L.M."/>
            <person name="Engels R."/>
            <person name="Fu J."/>
            <person name="Hansberg W."/>
            <person name="Kim J.-M."/>
            <person name="Kodira C.D."/>
            <person name="Koehrsen M.J."/>
            <person name="Liu B."/>
            <person name="Miranda-Saavedra D."/>
            <person name="O'Leary S."/>
            <person name="Ortiz-Castellanos L."/>
            <person name="Poulter R."/>
            <person name="Rodriguez-Romero J."/>
            <person name="Ruiz-Herrera J."/>
            <person name="Shen Y.-Q."/>
            <person name="Zeng Q."/>
            <person name="Galagan J."/>
            <person name="Birren B.W."/>
            <person name="Cuomo C.A."/>
            <person name="Wickes B.L."/>
        </authorList>
    </citation>
    <scope>NUCLEOTIDE SEQUENCE [LARGE SCALE GENOMIC DNA]</scope>
    <source>
        <strain evidence="2">RA 99-880 / ATCC MYA-4621 / FGSC 9543 / NRRL 43880</strain>
    </source>
</reference>
<gene>
    <name evidence="1" type="ORF">RO3G_01281</name>
</gene>
<protein>
    <submittedName>
        <fullName evidence="1">Uncharacterized protein</fullName>
    </submittedName>
</protein>
<keyword evidence="2" id="KW-1185">Reference proteome</keyword>
<organism evidence="1 2">
    <name type="scientific">Rhizopus delemar (strain RA 99-880 / ATCC MYA-4621 / FGSC 9543 / NRRL 43880)</name>
    <name type="common">Mucormycosis agent</name>
    <name type="synonym">Rhizopus arrhizus var. delemar</name>
    <dbReference type="NCBI Taxonomy" id="246409"/>
    <lineage>
        <taxon>Eukaryota</taxon>
        <taxon>Fungi</taxon>
        <taxon>Fungi incertae sedis</taxon>
        <taxon>Mucoromycota</taxon>
        <taxon>Mucoromycotina</taxon>
        <taxon>Mucoromycetes</taxon>
        <taxon>Mucorales</taxon>
        <taxon>Mucorineae</taxon>
        <taxon>Rhizopodaceae</taxon>
        <taxon>Rhizopus</taxon>
    </lineage>
</organism>
<name>I1BK47_RHIO9</name>
<evidence type="ECO:0000313" key="1">
    <source>
        <dbReference type="EMBL" id="EIE76577.1"/>
    </source>
</evidence>
<dbReference type="RefSeq" id="XP_067511973.1">
    <property type="nucleotide sequence ID" value="XM_067655872.1"/>
</dbReference>
<dbReference type="VEuPathDB" id="FungiDB:RO3G_01281"/>
<dbReference type="EMBL" id="CH476732">
    <property type="protein sequence ID" value="EIE76577.1"/>
    <property type="molecule type" value="Genomic_DNA"/>
</dbReference>
<dbReference type="STRING" id="246409.I1BK47"/>
<evidence type="ECO:0000313" key="2">
    <source>
        <dbReference type="Proteomes" id="UP000009138"/>
    </source>
</evidence>
<sequence length="88" mass="9156">MAAFAGLNEYLMDSSSGVFIVDCSVYSSSARFRLKMSQLSSTNAGPDALSVSASQLAILMDLTDVATAFVCMFGIAPLSRSGTIGSNM</sequence>
<dbReference type="OrthoDB" id="771136at2759"/>
<dbReference type="InParanoid" id="I1BK47"/>
<accession>I1BK47</accession>
<dbReference type="GeneID" id="93608253"/>
<proteinExistence type="predicted"/>